<gene>
    <name evidence="6" type="ORF">A3B13_01825</name>
</gene>
<organism evidence="6 7">
    <name type="scientific">Candidatus Liptonbacteria bacterium RIFCSPLOWO2_01_FULL_45_15</name>
    <dbReference type="NCBI Taxonomy" id="1798649"/>
    <lineage>
        <taxon>Bacteria</taxon>
        <taxon>Candidatus Liptoniibacteriota</taxon>
    </lineage>
</organism>
<dbReference type="GO" id="GO:0005886">
    <property type="term" value="C:plasma membrane"/>
    <property type="evidence" value="ECO:0007669"/>
    <property type="project" value="TreeGrafter"/>
</dbReference>
<dbReference type="PANTHER" id="PTHR21262:SF31">
    <property type="entry name" value="GTP PYROPHOSPHOKINASE"/>
    <property type="match status" value="1"/>
</dbReference>
<dbReference type="NCBIfam" id="TIGR00691">
    <property type="entry name" value="spoT_relA"/>
    <property type="match status" value="1"/>
</dbReference>
<dbReference type="STRING" id="1798649.A3B13_01825"/>
<dbReference type="Pfam" id="PF13328">
    <property type="entry name" value="HD_4"/>
    <property type="match status" value="1"/>
</dbReference>
<dbReference type="PROSITE" id="PS51880">
    <property type="entry name" value="TGS"/>
    <property type="match status" value="1"/>
</dbReference>
<dbReference type="PROSITE" id="PS51831">
    <property type="entry name" value="HD"/>
    <property type="match status" value="1"/>
</dbReference>
<evidence type="ECO:0000313" key="6">
    <source>
        <dbReference type="EMBL" id="OGZ00495.1"/>
    </source>
</evidence>
<comment type="function">
    <text evidence="2">In eubacteria ppGpp (guanosine 3'-diphosphate 5'-diphosphate) is a mediator of the stringent response that coordinates a variety of cellular activities in response to changes in nutritional abundance.</text>
</comment>
<evidence type="ECO:0000256" key="1">
    <source>
        <dbReference type="ARBA" id="ARBA00025704"/>
    </source>
</evidence>
<dbReference type="SUPFAM" id="SSF81301">
    <property type="entry name" value="Nucleotidyltransferase"/>
    <property type="match status" value="1"/>
</dbReference>
<evidence type="ECO:0000313" key="7">
    <source>
        <dbReference type="Proteomes" id="UP000176287"/>
    </source>
</evidence>
<dbReference type="InterPro" id="IPR007685">
    <property type="entry name" value="RelA_SpoT"/>
</dbReference>
<evidence type="ECO:0000259" key="4">
    <source>
        <dbReference type="PROSITE" id="PS51831"/>
    </source>
</evidence>
<evidence type="ECO:0000259" key="5">
    <source>
        <dbReference type="PROSITE" id="PS51880"/>
    </source>
</evidence>
<dbReference type="Pfam" id="PF04607">
    <property type="entry name" value="RelA_SpoT"/>
    <property type="match status" value="1"/>
</dbReference>
<dbReference type="Gene3D" id="3.30.460.10">
    <property type="entry name" value="Beta Polymerase, domain 2"/>
    <property type="match status" value="1"/>
</dbReference>
<dbReference type="SUPFAM" id="SSF109604">
    <property type="entry name" value="HD-domain/PDEase-like"/>
    <property type="match status" value="1"/>
</dbReference>
<dbReference type="InterPro" id="IPR002912">
    <property type="entry name" value="ACT_dom"/>
</dbReference>
<dbReference type="CDD" id="cd01668">
    <property type="entry name" value="TGS_RSH"/>
    <property type="match status" value="1"/>
</dbReference>
<comment type="caution">
    <text evidence="6">The sequence shown here is derived from an EMBL/GenBank/DDBJ whole genome shotgun (WGS) entry which is preliminary data.</text>
</comment>
<dbReference type="Gene3D" id="1.10.3210.10">
    <property type="entry name" value="Hypothetical protein af1432"/>
    <property type="match status" value="1"/>
</dbReference>
<dbReference type="SMART" id="SM00954">
    <property type="entry name" value="RelA_SpoT"/>
    <property type="match status" value="1"/>
</dbReference>
<dbReference type="InterPro" id="IPR043519">
    <property type="entry name" value="NT_sf"/>
</dbReference>
<dbReference type="PANTHER" id="PTHR21262">
    <property type="entry name" value="GUANOSINE-3',5'-BIS DIPHOSPHATE 3'-PYROPHOSPHOHYDROLASE"/>
    <property type="match status" value="1"/>
</dbReference>
<feature type="domain" description="ACT" evidence="3">
    <location>
        <begin position="506"/>
        <end position="581"/>
    </location>
</feature>
<feature type="domain" description="TGS" evidence="5">
    <location>
        <begin position="401"/>
        <end position="462"/>
    </location>
</feature>
<dbReference type="Pfam" id="PF02824">
    <property type="entry name" value="TGS"/>
    <property type="match status" value="1"/>
</dbReference>
<sequence>MTVKEIAQKNPQSLIGRAYRFAEEAHRGQKRKSGEPYFNHILATAEMLQQWRMDEQTIAAGLLHDVVEDTKVNEEELKKAFNEEIIFLVDGVTKLSRIKYRGMETKAENLSKMILAISQDLRVVFIKLADRLHNMKTLSALPPLKQKRIALETSEIYAAIAYRLGMWELSGELRDLAFPYLHPDEYKWLMDNVADEYEIRTKYLETIKPSLEEALKRAGIKPLTIDFRAKRYFSLYKKLLRYEMDINRINDLVALRLVFETVPECYAALGIINNLWPPVPGRIKDYIAMPKPNNYRSLHTTIIGPEKKHVEIQLRTKEMHDENEFGIAAHWLYKENQKKKGFFSVRGGSVFGGQKEQPLGEKLAASLSWLKQLRDWQERRKQENMNSEEFVESMKADFFKDRIFAITPRGDVMDLPKGATPVDFAYHIHTAVGDNAIGSKINGKIMPLDTAIKSGDMVEILTQKNKRPSEDWLKFVKTSIAKDHIRVALREKRMTLAPKRLASKIELHLTIQNRLGLTKDISGIVARSHIHITNLQLSGHDDGHFSSCRIGCETTDTSKIEKVVLKLKKLKEVREISYKLV</sequence>
<comment type="similarity">
    <text evidence="2">Belongs to the relA/spoT family.</text>
</comment>
<reference evidence="6 7" key="1">
    <citation type="journal article" date="2016" name="Nat. Commun.">
        <title>Thousands of microbial genomes shed light on interconnected biogeochemical processes in an aquifer system.</title>
        <authorList>
            <person name="Anantharaman K."/>
            <person name="Brown C.T."/>
            <person name="Hug L.A."/>
            <person name="Sharon I."/>
            <person name="Castelle C.J."/>
            <person name="Probst A.J."/>
            <person name="Thomas B.C."/>
            <person name="Singh A."/>
            <person name="Wilkins M.J."/>
            <person name="Karaoz U."/>
            <person name="Brodie E.L."/>
            <person name="Williams K.H."/>
            <person name="Hubbard S.S."/>
            <person name="Banfield J.F."/>
        </authorList>
    </citation>
    <scope>NUCLEOTIDE SEQUENCE [LARGE SCALE GENOMIC DNA]</scope>
</reference>
<dbReference type="InterPro" id="IPR006674">
    <property type="entry name" value="HD_domain"/>
</dbReference>
<dbReference type="SUPFAM" id="SSF55021">
    <property type="entry name" value="ACT-like"/>
    <property type="match status" value="1"/>
</dbReference>
<dbReference type="FunFam" id="1.10.3210.10:FF:000001">
    <property type="entry name" value="GTP pyrophosphokinase RelA"/>
    <property type="match status" value="1"/>
</dbReference>
<dbReference type="InterPro" id="IPR012676">
    <property type="entry name" value="TGS-like"/>
</dbReference>
<evidence type="ECO:0000259" key="3">
    <source>
        <dbReference type="PROSITE" id="PS51671"/>
    </source>
</evidence>
<evidence type="ECO:0008006" key="8">
    <source>
        <dbReference type="Google" id="ProtNLM"/>
    </source>
</evidence>
<dbReference type="Gene3D" id="3.10.20.30">
    <property type="match status" value="1"/>
</dbReference>
<dbReference type="InterPro" id="IPR045865">
    <property type="entry name" value="ACT-like_dom_sf"/>
</dbReference>
<dbReference type="InterPro" id="IPR033655">
    <property type="entry name" value="TGS_RelA/SpoT"/>
</dbReference>
<dbReference type="InterPro" id="IPR012675">
    <property type="entry name" value="Beta-grasp_dom_sf"/>
</dbReference>
<dbReference type="CDD" id="cd00077">
    <property type="entry name" value="HDc"/>
    <property type="match status" value="1"/>
</dbReference>
<dbReference type="PROSITE" id="PS51671">
    <property type="entry name" value="ACT"/>
    <property type="match status" value="1"/>
</dbReference>
<dbReference type="SMART" id="SM00471">
    <property type="entry name" value="HDc"/>
    <property type="match status" value="1"/>
</dbReference>
<dbReference type="Pfam" id="PF13291">
    <property type="entry name" value="ACT_4"/>
    <property type="match status" value="1"/>
</dbReference>
<dbReference type="FunFam" id="3.10.20.30:FF:000002">
    <property type="entry name" value="GTP pyrophosphokinase (RelA/SpoT)"/>
    <property type="match status" value="1"/>
</dbReference>
<feature type="domain" description="HD" evidence="4">
    <location>
        <begin position="37"/>
        <end position="135"/>
    </location>
</feature>
<proteinExistence type="inferred from homology"/>
<dbReference type="EMBL" id="MHKZ01000020">
    <property type="protein sequence ID" value="OGZ00495.1"/>
    <property type="molecule type" value="Genomic_DNA"/>
</dbReference>
<dbReference type="SUPFAM" id="SSF81271">
    <property type="entry name" value="TGS-like"/>
    <property type="match status" value="1"/>
</dbReference>
<accession>A0A1G2CGH8</accession>
<dbReference type="InterPro" id="IPR004095">
    <property type="entry name" value="TGS"/>
</dbReference>
<dbReference type="Proteomes" id="UP000176287">
    <property type="component" value="Unassembled WGS sequence"/>
</dbReference>
<name>A0A1G2CGH8_9BACT</name>
<dbReference type="Gene3D" id="3.30.70.260">
    <property type="match status" value="1"/>
</dbReference>
<evidence type="ECO:0000256" key="2">
    <source>
        <dbReference type="RuleBase" id="RU003847"/>
    </source>
</evidence>
<dbReference type="InterPro" id="IPR003607">
    <property type="entry name" value="HD/PDEase_dom"/>
</dbReference>
<dbReference type="InterPro" id="IPR004811">
    <property type="entry name" value="RelA/Spo_fam"/>
</dbReference>
<dbReference type="CDD" id="cd05399">
    <property type="entry name" value="NT_Rel-Spo_like"/>
    <property type="match status" value="1"/>
</dbReference>
<comment type="pathway">
    <text evidence="1">Purine metabolism.</text>
</comment>
<dbReference type="GO" id="GO:0015969">
    <property type="term" value="P:guanosine tetraphosphate metabolic process"/>
    <property type="evidence" value="ECO:0007669"/>
    <property type="project" value="InterPro"/>
</dbReference>
<dbReference type="AlphaFoldDB" id="A0A1G2CGH8"/>
<protein>
    <recommendedName>
        <fullName evidence="8">GTP pyrophosphokinase</fullName>
    </recommendedName>
</protein>